<reference evidence="2 3" key="1">
    <citation type="submission" date="2017-09" db="EMBL/GenBank/DDBJ databases">
        <authorList>
            <person name="Varghese N."/>
            <person name="Submissions S."/>
        </authorList>
    </citation>
    <scope>NUCLEOTIDE SEQUENCE [LARGE SCALE GENOMIC DNA]</scope>
    <source>
        <strain evidence="2 3">OK806</strain>
    </source>
</reference>
<comment type="caution">
    <text evidence="2">The sequence shown here is derived from an EMBL/GenBank/DDBJ whole genome shotgun (WGS) entry which is preliminary data.</text>
</comment>
<dbReference type="AlphaFoldDB" id="A0A7Z7N0V8"/>
<gene>
    <name evidence="2" type="ORF">SAMN05446927_0919</name>
</gene>
<accession>A0A7Z7N0V8</accession>
<evidence type="ECO:0000313" key="2">
    <source>
        <dbReference type="EMBL" id="SOE54899.1"/>
    </source>
</evidence>
<dbReference type="EMBL" id="OCSU01000001">
    <property type="protein sequence ID" value="SOE54899.1"/>
    <property type="molecule type" value="Genomic_DNA"/>
</dbReference>
<evidence type="ECO:0000256" key="1">
    <source>
        <dbReference type="SAM" id="MobiDB-lite"/>
    </source>
</evidence>
<name>A0A7Z7N0V8_9BURK</name>
<evidence type="ECO:0000313" key="3">
    <source>
        <dbReference type="Proteomes" id="UP000219522"/>
    </source>
</evidence>
<proteinExistence type="predicted"/>
<organism evidence="2 3">
    <name type="scientific">Caballeronia arationis</name>
    <dbReference type="NCBI Taxonomy" id="1777142"/>
    <lineage>
        <taxon>Bacteria</taxon>
        <taxon>Pseudomonadati</taxon>
        <taxon>Pseudomonadota</taxon>
        <taxon>Betaproteobacteria</taxon>
        <taxon>Burkholderiales</taxon>
        <taxon>Burkholderiaceae</taxon>
        <taxon>Caballeronia</taxon>
    </lineage>
</organism>
<feature type="region of interest" description="Disordered" evidence="1">
    <location>
        <begin position="32"/>
        <end position="57"/>
    </location>
</feature>
<sequence length="57" mass="6482">MSALDPARGDPIGFEIRDFALSFSGEATKRPRWTRARTDSRHFTSPVSSHMHLVERP</sequence>
<keyword evidence="3" id="KW-1185">Reference proteome</keyword>
<protein>
    <submittedName>
        <fullName evidence="2">Uncharacterized protein</fullName>
    </submittedName>
</protein>
<dbReference type="Proteomes" id="UP000219522">
    <property type="component" value="Unassembled WGS sequence"/>
</dbReference>